<name>A0A6A6P1G1_9PEZI</name>
<dbReference type="SUPFAM" id="SSF54975">
    <property type="entry name" value="Acylphosphatase/BLUF domain-like"/>
    <property type="match status" value="1"/>
</dbReference>
<sequence>MSQRISFKVKGKVQGVCFRAYAKEQARSLGVTGFVRNASDGTVVGEAQGKRDSLDKFVGFLKEGPPAARVAGVDQDELSVRDGERSFEQARTA</sequence>
<comment type="catalytic activity">
    <reaction evidence="4 5 6">
        <text>an acyl phosphate + H2O = a carboxylate + phosphate + H(+)</text>
        <dbReference type="Rhea" id="RHEA:14965"/>
        <dbReference type="ChEBI" id="CHEBI:15377"/>
        <dbReference type="ChEBI" id="CHEBI:15378"/>
        <dbReference type="ChEBI" id="CHEBI:29067"/>
        <dbReference type="ChEBI" id="CHEBI:43474"/>
        <dbReference type="ChEBI" id="CHEBI:59918"/>
        <dbReference type="EC" id="3.6.1.7"/>
    </reaction>
</comment>
<evidence type="ECO:0000313" key="9">
    <source>
        <dbReference type="EMBL" id="KAF2457658.1"/>
    </source>
</evidence>
<dbReference type="AlphaFoldDB" id="A0A6A6P1G1"/>
<proteinExistence type="inferred from homology"/>
<dbReference type="PROSITE" id="PS51160">
    <property type="entry name" value="ACYLPHOSPHATASE_3"/>
    <property type="match status" value="1"/>
</dbReference>
<dbReference type="Proteomes" id="UP000799766">
    <property type="component" value="Unassembled WGS sequence"/>
</dbReference>
<feature type="active site" evidence="5">
    <location>
        <position position="19"/>
    </location>
</feature>
<organism evidence="9 10">
    <name type="scientific">Lineolata rhizophorae</name>
    <dbReference type="NCBI Taxonomy" id="578093"/>
    <lineage>
        <taxon>Eukaryota</taxon>
        <taxon>Fungi</taxon>
        <taxon>Dikarya</taxon>
        <taxon>Ascomycota</taxon>
        <taxon>Pezizomycotina</taxon>
        <taxon>Dothideomycetes</taxon>
        <taxon>Dothideomycetes incertae sedis</taxon>
        <taxon>Lineolatales</taxon>
        <taxon>Lineolataceae</taxon>
        <taxon>Lineolata</taxon>
    </lineage>
</organism>
<evidence type="ECO:0000256" key="1">
    <source>
        <dbReference type="ARBA" id="ARBA00005614"/>
    </source>
</evidence>
<dbReference type="PANTHER" id="PTHR10029">
    <property type="entry name" value="ACYLPHOSPHATASE"/>
    <property type="match status" value="1"/>
</dbReference>
<dbReference type="InterPro" id="IPR020456">
    <property type="entry name" value="Acylphosphatase"/>
</dbReference>
<feature type="active site" evidence="5">
    <location>
        <position position="37"/>
    </location>
</feature>
<dbReference type="GO" id="GO:0003998">
    <property type="term" value="F:acylphosphatase activity"/>
    <property type="evidence" value="ECO:0007669"/>
    <property type="project" value="UniProtKB-EC"/>
</dbReference>
<dbReference type="PROSITE" id="PS00150">
    <property type="entry name" value="ACYLPHOSPHATASE_1"/>
    <property type="match status" value="1"/>
</dbReference>
<dbReference type="InterPro" id="IPR001792">
    <property type="entry name" value="Acylphosphatase-like_dom"/>
</dbReference>
<dbReference type="OrthoDB" id="7961613at2759"/>
<evidence type="ECO:0000259" key="8">
    <source>
        <dbReference type="PROSITE" id="PS51160"/>
    </source>
</evidence>
<reference evidence="9" key="1">
    <citation type="journal article" date="2020" name="Stud. Mycol.">
        <title>101 Dothideomycetes genomes: a test case for predicting lifestyles and emergence of pathogens.</title>
        <authorList>
            <person name="Haridas S."/>
            <person name="Albert R."/>
            <person name="Binder M."/>
            <person name="Bloem J."/>
            <person name="Labutti K."/>
            <person name="Salamov A."/>
            <person name="Andreopoulos B."/>
            <person name="Baker S."/>
            <person name="Barry K."/>
            <person name="Bills G."/>
            <person name="Bluhm B."/>
            <person name="Cannon C."/>
            <person name="Castanera R."/>
            <person name="Culley D."/>
            <person name="Daum C."/>
            <person name="Ezra D."/>
            <person name="Gonzalez J."/>
            <person name="Henrissat B."/>
            <person name="Kuo A."/>
            <person name="Liang C."/>
            <person name="Lipzen A."/>
            <person name="Lutzoni F."/>
            <person name="Magnuson J."/>
            <person name="Mondo S."/>
            <person name="Nolan M."/>
            <person name="Ohm R."/>
            <person name="Pangilinan J."/>
            <person name="Park H.-J."/>
            <person name="Ramirez L."/>
            <person name="Alfaro M."/>
            <person name="Sun H."/>
            <person name="Tritt A."/>
            <person name="Yoshinaga Y."/>
            <person name="Zwiers L.-H."/>
            <person name="Turgeon B."/>
            <person name="Goodwin S."/>
            <person name="Spatafora J."/>
            <person name="Crous P."/>
            <person name="Grigoriev I."/>
        </authorList>
    </citation>
    <scope>NUCLEOTIDE SEQUENCE</scope>
    <source>
        <strain evidence="9">ATCC 16933</strain>
    </source>
</reference>
<keyword evidence="3 5" id="KW-0378">Hydrolase</keyword>
<gene>
    <name evidence="9" type="ORF">BDY21DRAFT_371817</name>
</gene>
<dbReference type="PROSITE" id="PS00151">
    <property type="entry name" value="ACYLPHOSPHATASE_2"/>
    <property type="match status" value="1"/>
</dbReference>
<accession>A0A6A6P1G1</accession>
<dbReference type="PANTHER" id="PTHR10029:SF3">
    <property type="entry name" value="ACYLPHOSPHATASE-RELATED"/>
    <property type="match status" value="1"/>
</dbReference>
<dbReference type="InterPro" id="IPR017968">
    <property type="entry name" value="Acylphosphatase_CS"/>
</dbReference>
<dbReference type="Pfam" id="PF00708">
    <property type="entry name" value="Acylphosphatase"/>
    <property type="match status" value="1"/>
</dbReference>
<comment type="similarity">
    <text evidence="1 7">Belongs to the acylphosphatase family.</text>
</comment>
<evidence type="ECO:0000256" key="4">
    <source>
        <dbReference type="ARBA" id="ARBA00047645"/>
    </source>
</evidence>
<dbReference type="Gene3D" id="3.30.70.100">
    <property type="match status" value="1"/>
</dbReference>
<evidence type="ECO:0000256" key="5">
    <source>
        <dbReference type="PROSITE-ProRule" id="PRU00520"/>
    </source>
</evidence>
<keyword evidence="10" id="KW-1185">Reference proteome</keyword>
<evidence type="ECO:0000313" key="10">
    <source>
        <dbReference type="Proteomes" id="UP000799766"/>
    </source>
</evidence>
<dbReference type="EMBL" id="MU001680">
    <property type="protein sequence ID" value="KAF2457658.1"/>
    <property type="molecule type" value="Genomic_DNA"/>
</dbReference>
<evidence type="ECO:0000256" key="7">
    <source>
        <dbReference type="RuleBase" id="RU004168"/>
    </source>
</evidence>
<protein>
    <recommendedName>
        <fullName evidence="2 5">Acylphosphatase</fullName>
        <ecNumber evidence="2 5">3.6.1.7</ecNumber>
    </recommendedName>
</protein>
<dbReference type="InterPro" id="IPR036046">
    <property type="entry name" value="Acylphosphatase-like_dom_sf"/>
</dbReference>
<dbReference type="PRINTS" id="PR00112">
    <property type="entry name" value="ACYLPHPHTASE"/>
</dbReference>
<dbReference type="EC" id="3.6.1.7" evidence="2 5"/>
<evidence type="ECO:0000256" key="3">
    <source>
        <dbReference type="ARBA" id="ARBA00022801"/>
    </source>
</evidence>
<evidence type="ECO:0000256" key="2">
    <source>
        <dbReference type="ARBA" id="ARBA00012150"/>
    </source>
</evidence>
<evidence type="ECO:0000256" key="6">
    <source>
        <dbReference type="RuleBase" id="RU000553"/>
    </source>
</evidence>
<feature type="domain" description="Acylphosphatase-like" evidence="8">
    <location>
        <begin position="4"/>
        <end position="91"/>
    </location>
</feature>